<accession>A0AAE0YE70</accession>
<gene>
    <name evidence="1" type="ORF">RRG08_060019</name>
</gene>
<reference evidence="1" key="1">
    <citation type="journal article" date="2023" name="G3 (Bethesda)">
        <title>A reference genome for the long-term kleptoplast-retaining sea slug Elysia crispata morphotype clarki.</title>
        <authorList>
            <person name="Eastman K.E."/>
            <person name="Pendleton A.L."/>
            <person name="Shaikh M.A."/>
            <person name="Suttiyut T."/>
            <person name="Ogas R."/>
            <person name="Tomko P."/>
            <person name="Gavelis G."/>
            <person name="Widhalm J.R."/>
            <person name="Wisecaver J.H."/>
        </authorList>
    </citation>
    <scope>NUCLEOTIDE SEQUENCE</scope>
    <source>
        <strain evidence="1">ECLA1</strain>
    </source>
</reference>
<proteinExistence type="predicted"/>
<protein>
    <submittedName>
        <fullName evidence="1">Uncharacterized protein</fullName>
    </submittedName>
</protein>
<evidence type="ECO:0000313" key="2">
    <source>
        <dbReference type="Proteomes" id="UP001283361"/>
    </source>
</evidence>
<evidence type="ECO:0000313" key="1">
    <source>
        <dbReference type="EMBL" id="KAK3742517.1"/>
    </source>
</evidence>
<organism evidence="1 2">
    <name type="scientific">Elysia crispata</name>
    <name type="common">lettuce slug</name>
    <dbReference type="NCBI Taxonomy" id="231223"/>
    <lineage>
        <taxon>Eukaryota</taxon>
        <taxon>Metazoa</taxon>
        <taxon>Spiralia</taxon>
        <taxon>Lophotrochozoa</taxon>
        <taxon>Mollusca</taxon>
        <taxon>Gastropoda</taxon>
        <taxon>Heterobranchia</taxon>
        <taxon>Euthyneura</taxon>
        <taxon>Panpulmonata</taxon>
        <taxon>Sacoglossa</taxon>
        <taxon>Placobranchoidea</taxon>
        <taxon>Plakobranchidae</taxon>
        <taxon>Elysia</taxon>
    </lineage>
</organism>
<dbReference type="AlphaFoldDB" id="A0AAE0YE70"/>
<keyword evidence="2" id="KW-1185">Reference proteome</keyword>
<sequence>MLAEGSIFSTLSLSARVDLAYCEYSVPGLWLTRGRNKHLAYLGSSRAQPLVHLAHHTTTVSIPSWLLTPR</sequence>
<comment type="caution">
    <text evidence="1">The sequence shown here is derived from an EMBL/GenBank/DDBJ whole genome shotgun (WGS) entry which is preliminary data.</text>
</comment>
<dbReference type="Proteomes" id="UP001283361">
    <property type="component" value="Unassembled WGS sequence"/>
</dbReference>
<dbReference type="EMBL" id="JAWDGP010006349">
    <property type="protein sequence ID" value="KAK3742517.1"/>
    <property type="molecule type" value="Genomic_DNA"/>
</dbReference>
<name>A0AAE0YE70_9GAST</name>